<accession>A0A074ZVV8</accession>
<keyword evidence="1" id="KW-0472">Membrane</keyword>
<keyword evidence="1" id="KW-1133">Transmembrane helix</keyword>
<name>A0A074ZVV8_OPIVI</name>
<sequence>MSAVRAQTEHLDCSYLGLDNRTVIPGTFKRKPYAILGILYGGLSTWFGMTRKSRNTCQQQQNTSNMSVRTTSGSSVAMAKITVTYDRLVIGG</sequence>
<keyword evidence="1" id="KW-0812">Transmembrane</keyword>
<feature type="transmembrane region" description="Helical" evidence="1">
    <location>
        <begin position="32"/>
        <end position="49"/>
    </location>
</feature>
<dbReference type="RefSeq" id="XP_009176939.1">
    <property type="nucleotide sequence ID" value="XM_009178675.1"/>
</dbReference>
<reference evidence="2 3" key="1">
    <citation type="submission" date="2013-11" db="EMBL/GenBank/DDBJ databases">
        <title>Opisthorchis viverrini - life in the bile duct.</title>
        <authorList>
            <person name="Young N.D."/>
            <person name="Nagarajan N."/>
            <person name="Lin S.J."/>
            <person name="Korhonen P.K."/>
            <person name="Jex A.R."/>
            <person name="Hall R.S."/>
            <person name="Safavi-Hemami H."/>
            <person name="Kaewkong W."/>
            <person name="Bertrand D."/>
            <person name="Gao S."/>
            <person name="Seet Q."/>
            <person name="Wongkham S."/>
            <person name="Teh B.T."/>
            <person name="Wongkham C."/>
            <person name="Intapan P.M."/>
            <person name="Maleewong W."/>
            <person name="Yang X."/>
            <person name="Hu M."/>
            <person name="Wang Z."/>
            <person name="Hofmann A."/>
            <person name="Sternberg P.W."/>
            <person name="Tan P."/>
            <person name="Wang J."/>
            <person name="Gasser R.B."/>
        </authorList>
    </citation>
    <scope>NUCLEOTIDE SEQUENCE [LARGE SCALE GENOMIC DNA]</scope>
</reference>
<dbReference type="CTD" id="20326040"/>
<dbReference type="KEGG" id="ovi:T265_11872"/>
<gene>
    <name evidence="2" type="ORF">T265_11872</name>
</gene>
<proteinExistence type="predicted"/>
<evidence type="ECO:0000256" key="1">
    <source>
        <dbReference type="SAM" id="Phobius"/>
    </source>
</evidence>
<protein>
    <submittedName>
        <fullName evidence="2">Uncharacterized protein</fullName>
    </submittedName>
</protein>
<organism evidence="2 3">
    <name type="scientific">Opisthorchis viverrini</name>
    <name type="common">Southeast Asian liver fluke</name>
    <dbReference type="NCBI Taxonomy" id="6198"/>
    <lineage>
        <taxon>Eukaryota</taxon>
        <taxon>Metazoa</taxon>
        <taxon>Spiralia</taxon>
        <taxon>Lophotrochozoa</taxon>
        <taxon>Platyhelminthes</taxon>
        <taxon>Trematoda</taxon>
        <taxon>Digenea</taxon>
        <taxon>Opisthorchiida</taxon>
        <taxon>Opisthorchiata</taxon>
        <taxon>Opisthorchiidae</taxon>
        <taxon>Opisthorchis</taxon>
    </lineage>
</organism>
<dbReference type="AlphaFoldDB" id="A0A074ZVV8"/>
<dbReference type="GeneID" id="20326040"/>
<dbReference type="EMBL" id="KL597247">
    <property type="protein sequence ID" value="KER19314.1"/>
    <property type="molecule type" value="Genomic_DNA"/>
</dbReference>
<keyword evidence="3" id="KW-1185">Reference proteome</keyword>
<dbReference type="Proteomes" id="UP000054324">
    <property type="component" value="Unassembled WGS sequence"/>
</dbReference>
<evidence type="ECO:0000313" key="3">
    <source>
        <dbReference type="Proteomes" id="UP000054324"/>
    </source>
</evidence>
<evidence type="ECO:0000313" key="2">
    <source>
        <dbReference type="EMBL" id="KER19314.1"/>
    </source>
</evidence>